<accession>A0AAW7YB88</accession>
<comment type="subunit">
    <text evidence="4">Monomer.</text>
</comment>
<keyword evidence="4" id="KW-0378">Hydrolase</keyword>
<dbReference type="InterPro" id="IPR005225">
    <property type="entry name" value="Small_GTP-bd"/>
</dbReference>
<dbReference type="FunFam" id="3.30.70.240:FF:000002">
    <property type="entry name" value="GTP-binding protein TypA"/>
    <property type="match status" value="1"/>
</dbReference>
<dbReference type="InterPro" id="IPR035651">
    <property type="entry name" value="BipA_V"/>
</dbReference>
<dbReference type="SUPFAM" id="SSF50447">
    <property type="entry name" value="Translation proteins"/>
    <property type="match status" value="1"/>
</dbReference>
<dbReference type="FunFam" id="2.40.30.10:FF:000016">
    <property type="entry name" value="GTP-binding protein TypA"/>
    <property type="match status" value="1"/>
</dbReference>
<dbReference type="RefSeq" id="WP_094956293.1">
    <property type="nucleotide sequence ID" value="NZ_CANMLA010000028.1"/>
</dbReference>
<dbReference type="InterPro" id="IPR047042">
    <property type="entry name" value="BipA_II"/>
</dbReference>
<feature type="binding site" evidence="4">
    <location>
        <begin position="19"/>
        <end position="24"/>
    </location>
    <ligand>
        <name>GTP</name>
        <dbReference type="ChEBI" id="CHEBI:37565"/>
    </ligand>
</feature>
<dbReference type="Pfam" id="PF00679">
    <property type="entry name" value="EFG_C"/>
    <property type="match status" value="1"/>
</dbReference>
<dbReference type="GO" id="GO:0003924">
    <property type="term" value="F:GTPase activity"/>
    <property type="evidence" value="ECO:0007669"/>
    <property type="project" value="UniProtKB-UniRule"/>
</dbReference>
<dbReference type="Gene3D" id="2.40.30.10">
    <property type="entry name" value="Translation factors"/>
    <property type="match status" value="1"/>
</dbReference>
<dbReference type="PRINTS" id="PR00315">
    <property type="entry name" value="ELONGATNFCT"/>
</dbReference>
<dbReference type="PANTHER" id="PTHR42908:SF8">
    <property type="entry name" value="TR-TYPE G DOMAIN-CONTAINING PROTEIN"/>
    <property type="match status" value="1"/>
</dbReference>
<dbReference type="CDD" id="cd03691">
    <property type="entry name" value="BipA_TypA_II"/>
    <property type="match status" value="1"/>
</dbReference>
<dbReference type="Pfam" id="PF00009">
    <property type="entry name" value="GTP_EFTU"/>
    <property type="match status" value="1"/>
</dbReference>
<comment type="catalytic activity">
    <reaction evidence="3 4">
        <text>GTP + H2O = GDP + phosphate + H(+)</text>
        <dbReference type="Rhea" id="RHEA:19669"/>
        <dbReference type="ChEBI" id="CHEBI:15377"/>
        <dbReference type="ChEBI" id="CHEBI:15378"/>
        <dbReference type="ChEBI" id="CHEBI:37565"/>
        <dbReference type="ChEBI" id="CHEBI:43474"/>
        <dbReference type="ChEBI" id="CHEBI:58189"/>
    </reaction>
</comment>
<gene>
    <name evidence="6" type="primary">typA</name>
    <name evidence="4" type="synonym">bipA</name>
    <name evidence="7" type="ORF">ASV53_04805</name>
    <name evidence="6" type="ORF">Q4568_20855</name>
</gene>
<reference evidence="7" key="2">
    <citation type="submission" date="2017-07" db="EMBL/GenBank/DDBJ databases">
        <authorList>
            <person name="Gomez-Gil B."/>
            <person name="Enciso-Ibarra K."/>
        </authorList>
    </citation>
    <scope>NUCLEOTIDE SEQUENCE</scope>
    <source>
        <strain evidence="7">CAIM 1827</strain>
    </source>
</reference>
<dbReference type="EC" id="3.6.5.-" evidence="4"/>
<dbReference type="CDD" id="cd16263">
    <property type="entry name" value="BipA_III"/>
    <property type="match status" value="1"/>
</dbReference>
<name>A0AAW7YB88_9GAMM</name>
<dbReference type="InterPro" id="IPR042116">
    <property type="entry name" value="TypA/BipA_C"/>
</dbReference>
<dbReference type="AlphaFoldDB" id="A0AAW7YB88"/>
<dbReference type="InterPro" id="IPR035647">
    <property type="entry name" value="EFG_III/V"/>
</dbReference>
<dbReference type="GO" id="GO:0010467">
    <property type="term" value="P:gene expression"/>
    <property type="evidence" value="ECO:0007669"/>
    <property type="project" value="UniProtKB-ARBA"/>
</dbReference>
<dbReference type="InterPro" id="IPR027417">
    <property type="entry name" value="P-loop_NTPase"/>
</dbReference>
<dbReference type="GO" id="GO:1990904">
    <property type="term" value="C:ribonucleoprotein complex"/>
    <property type="evidence" value="ECO:0007669"/>
    <property type="project" value="TreeGrafter"/>
</dbReference>
<dbReference type="Gene3D" id="3.30.70.870">
    <property type="entry name" value="Elongation Factor G (Translational Gtpase), domain 3"/>
    <property type="match status" value="1"/>
</dbReference>
<dbReference type="InterPro" id="IPR000795">
    <property type="entry name" value="T_Tr_GTP-bd_dom"/>
</dbReference>
<dbReference type="Gene3D" id="3.40.50.300">
    <property type="entry name" value="P-loop containing nucleotide triphosphate hydrolases"/>
    <property type="match status" value="1"/>
</dbReference>
<dbReference type="GO" id="GO:0019843">
    <property type="term" value="F:rRNA binding"/>
    <property type="evidence" value="ECO:0007669"/>
    <property type="project" value="UniProtKB-KW"/>
</dbReference>
<reference evidence="6" key="3">
    <citation type="submission" date="2023-07" db="EMBL/GenBank/DDBJ databases">
        <title>Genome content predicts the carbon catabolic preferences of heterotrophic bacteria.</title>
        <authorList>
            <person name="Gralka M."/>
        </authorList>
    </citation>
    <scope>NUCLEOTIDE SEQUENCE</scope>
    <source>
        <strain evidence="6">G2M05</strain>
    </source>
</reference>
<dbReference type="NCBIfam" id="TIGR01394">
    <property type="entry name" value="TypA_BipA"/>
    <property type="match status" value="1"/>
</dbReference>
<evidence type="ECO:0000256" key="1">
    <source>
        <dbReference type="ARBA" id="ARBA00022741"/>
    </source>
</evidence>
<feature type="domain" description="Tr-type G" evidence="5">
    <location>
        <begin position="7"/>
        <end position="202"/>
    </location>
</feature>
<dbReference type="GO" id="GO:0000049">
    <property type="term" value="F:tRNA binding"/>
    <property type="evidence" value="ECO:0007669"/>
    <property type="project" value="UniProtKB-KW"/>
</dbReference>
<dbReference type="HAMAP" id="MF_00849">
    <property type="entry name" value="BipA"/>
    <property type="match status" value="1"/>
</dbReference>
<dbReference type="Proteomes" id="UP001170624">
    <property type="component" value="Unassembled WGS sequence"/>
</dbReference>
<keyword evidence="2 4" id="KW-0342">GTP-binding</keyword>
<dbReference type="EMBL" id="NOIF01000017">
    <property type="protein sequence ID" value="OZS45103.1"/>
    <property type="molecule type" value="Genomic_DNA"/>
</dbReference>
<dbReference type="GO" id="GO:0000027">
    <property type="term" value="P:ribosomal large subunit assembly"/>
    <property type="evidence" value="ECO:0007669"/>
    <property type="project" value="UniProtKB-UniRule"/>
</dbReference>
<dbReference type="Pfam" id="PF03144">
    <property type="entry name" value="GTP_EFTU_D2"/>
    <property type="match status" value="1"/>
</dbReference>
<dbReference type="SUPFAM" id="SSF54980">
    <property type="entry name" value="EF-G C-terminal domain-like"/>
    <property type="match status" value="2"/>
</dbReference>
<evidence type="ECO:0000313" key="7">
    <source>
        <dbReference type="EMBL" id="OZS45103.1"/>
    </source>
</evidence>
<dbReference type="InterPro" id="IPR031157">
    <property type="entry name" value="G_TR_CS"/>
</dbReference>
<keyword evidence="1 4" id="KW-0547">Nucleotide-binding</keyword>
<dbReference type="Gene3D" id="3.30.70.240">
    <property type="match status" value="1"/>
</dbReference>
<evidence type="ECO:0000313" key="9">
    <source>
        <dbReference type="Proteomes" id="UP001170624"/>
    </source>
</evidence>
<dbReference type="NCBIfam" id="TIGR00231">
    <property type="entry name" value="small_GTP"/>
    <property type="match status" value="1"/>
</dbReference>
<keyword evidence="8" id="KW-1185">Reference proteome</keyword>
<evidence type="ECO:0000256" key="2">
    <source>
        <dbReference type="ARBA" id="ARBA00023134"/>
    </source>
</evidence>
<evidence type="ECO:0000259" key="5">
    <source>
        <dbReference type="PROSITE" id="PS51722"/>
    </source>
</evidence>
<dbReference type="SUPFAM" id="SSF52540">
    <property type="entry name" value="P-loop containing nucleoside triphosphate hydrolases"/>
    <property type="match status" value="1"/>
</dbReference>
<dbReference type="Gene3D" id="2.40.50.250">
    <property type="entry name" value="bipa protein"/>
    <property type="match status" value="1"/>
</dbReference>
<sequence>MSNQQIDKLRNIAIIAHVDHGKTTLVDKLLQQSGTLEGRGEAEERVMDSNDIEKERGITILAKNTAINWNDYRINIVDTPGHADFGGEVERIMSMVDSVLLIVDAVDGPMPQTRFVTQKAFAYGLKPIVVINKIDRPGARPEWVMDQVFDLFDNLGATDEQLDFTVVYASALNGWATMEEGEVGEDMEPLFQAVVDTVDAPSVDVDGALQMQISQLDYSSYVGVIGVARIARGTVKPNQQVTIVSADGKKRNGKVGTVLGYLGLERHEVEEAKAGDIIAITGLGELKISDTICDVSEVEALPALSVDEPTVTMTFQVNTSPFAGKEGKFVTSRNILERLQKELVHNVALRVEETDSPDRFRVSGRGELHLSILIENMRREGFELAVSRPEVIIKEEDGQLMEPFEMVTIDVVEEHQGSVMENIGIRKGELKDMAPDGKGRVRMDFMMPSRGLIGFQTEFLTMTSGSGLIYHSFDHYGPHKGGVIGQRSNGVLISNGTGKAVTYSLFNLQERGRLFAEHGDEVYEGQIIGIHNRANDLTINCLRGKQLTNVRASGTDEAQTLSPAIKHTLEQALEFIDDDELVEVTPVSVRIRKKLLTENDRKRAGRAAK</sequence>
<keyword evidence="4" id="KW-0699">rRNA-binding</keyword>
<dbReference type="GO" id="GO:0005525">
    <property type="term" value="F:GTP binding"/>
    <property type="evidence" value="ECO:0007669"/>
    <property type="project" value="UniProtKB-UniRule"/>
</dbReference>
<evidence type="ECO:0000313" key="8">
    <source>
        <dbReference type="Proteomes" id="UP000215999"/>
    </source>
</evidence>
<dbReference type="EMBL" id="JAUOPU010000036">
    <property type="protein sequence ID" value="MDO6544991.1"/>
    <property type="molecule type" value="Genomic_DNA"/>
</dbReference>
<dbReference type="GO" id="GO:0043022">
    <property type="term" value="F:ribosome binding"/>
    <property type="evidence" value="ECO:0007669"/>
    <property type="project" value="UniProtKB-UniRule"/>
</dbReference>
<keyword evidence="4" id="KW-0694">RNA-binding</keyword>
<dbReference type="InterPro" id="IPR004161">
    <property type="entry name" value="EFTu-like_2"/>
</dbReference>
<dbReference type="FunFam" id="3.30.70.870:FF:000003">
    <property type="entry name" value="GTP-binding protein TypA"/>
    <property type="match status" value="1"/>
</dbReference>
<evidence type="ECO:0000256" key="3">
    <source>
        <dbReference type="ARBA" id="ARBA00048548"/>
    </source>
</evidence>
<keyword evidence="4" id="KW-0963">Cytoplasm</keyword>
<dbReference type="PROSITE" id="PS00301">
    <property type="entry name" value="G_TR_1"/>
    <property type="match status" value="1"/>
</dbReference>
<proteinExistence type="inferred from homology"/>
<dbReference type="InterPro" id="IPR047043">
    <property type="entry name" value="BipA_III"/>
</dbReference>
<evidence type="ECO:0000256" key="4">
    <source>
        <dbReference type="HAMAP-Rule" id="MF_00849"/>
    </source>
</evidence>
<organism evidence="6 9">
    <name type="scientific">Photobacterium sanguinicancri</name>
    <dbReference type="NCBI Taxonomy" id="875932"/>
    <lineage>
        <taxon>Bacteria</taxon>
        <taxon>Pseudomonadati</taxon>
        <taxon>Pseudomonadota</taxon>
        <taxon>Gammaproteobacteria</taxon>
        <taxon>Vibrionales</taxon>
        <taxon>Vibrionaceae</taxon>
        <taxon>Photobacterium</taxon>
    </lineage>
</organism>
<dbReference type="FunFam" id="2.40.50.250:FF:000001">
    <property type="entry name" value="GTP-binding protein TypA"/>
    <property type="match status" value="1"/>
</dbReference>
<protein>
    <recommendedName>
        <fullName evidence="4">Large ribosomal subunit assembly factor BipA</fullName>
        <ecNumber evidence="4">3.6.5.-</ecNumber>
    </recommendedName>
    <alternativeName>
        <fullName evidence="4">GTP-binding protein BipA</fullName>
    </alternativeName>
</protein>
<evidence type="ECO:0000313" key="6">
    <source>
        <dbReference type="EMBL" id="MDO6544991.1"/>
    </source>
</evidence>
<dbReference type="GO" id="GO:0097216">
    <property type="term" value="F:guanosine tetraphosphate binding"/>
    <property type="evidence" value="ECO:0007669"/>
    <property type="project" value="UniProtKB-ARBA"/>
</dbReference>
<comment type="caution">
    <text evidence="6">The sequence shown here is derived from an EMBL/GenBank/DDBJ whole genome shotgun (WGS) entry which is preliminary data.</text>
</comment>
<keyword evidence="4" id="KW-0690">Ribosome biogenesis</keyword>
<comment type="subcellular location">
    <subcellularLocation>
        <location evidence="4">Cytoplasm</location>
    </subcellularLocation>
    <text evidence="4">Binds to ribosomes.</text>
</comment>
<dbReference type="PROSITE" id="PS51722">
    <property type="entry name" value="G_TR_2"/>
    <property type="match status" value="1"/>
</dbReference>
<dbReference type="FunFam" id="3.40.50.300:FF:000055">
    <property type="entry name" value="GTP-binding protein TypA"/>
    <property type="match status" value="1"/>
</dbReference>
<comment type="similarity">
    <text evidence="4">Belongs to the TRAFAC class translation factor GTPase superfamily. Classic translation factor GTPase family. BipA subfamily.</text>
</comment>
<reference evidence="7 8" key="1">
    <citation type="journal article" date="2016" name="Antonie Van Leeuwenhoek">
        <title>Photobacterium sanguinicancri sp. nov. isolated from marine animals.</title>
        <authorList>
            <person name="Gomez-Gil B."/>
            <person name="Roque A."/>
            <person name="Rotllant G."/>
            <person name="Romalde J.L."/>
            <person name="Doce A."/>
            <person name="Eggermont M."/>
            <person name="Defoirdt T."/>
        </authorList>
    </citation>
    <scope>NUCLEOTIDE SEQUENCE [LARGE SCALE GENOMIC DNA]</scope>
    <source>
        <strain evidence="7 8">CAIM 1827</strain>
    </source>
</reference>
<dbReference type="CDD" id="cd01891">
    <property type="entry name" value="TypA_BipA"/>
    <property type="match status" value="1"/>
</dbReference>
<dbReference type="Pfam" id="PF21018">
    <property type="entry name" value="BipA_C"/>
    <property type="match status" value="1"/>
</dbReference>
<dbReference type="GO" id="GO:0005829">
    <property type="term" value="C:cytosol"/>
    <property type="evidence" value="ECO:0007669"/>
    <property type="project" value="TreeGrafter"/>
</dbReference>
<dbReference type="InterPro" id="IPR000640">
    <property type="entry name" value="EFG_V-like"/>
</dbReference>
<dbReference type="InterPro" id="IPR048876">
    <property type="entry name" value="BipA_C"/>
</dbReference>
<dbReference type="InterPro" id="IPR006298">
    <property type="entry name" value="BipA"/>
</dbReference>
<dbReference type="InterPro" id="IPR009000">
    <property type="entry name" value="Transl_B-barrel_sf"/>
</dbReference>
<dbReference type="CDD" id="cd03710">
    <property type="entry name" value="BipA_TypA_C"/>
    <property type="match status" value="1"/>
</dbReference>
<keyword evidence="4" id="KW-0820">tRNA-binding</keyword>
<dbReference type="PANTHER" id="PTHR42908">
    <property type="entry name" value="TRANSLATION ELONGATION FACTOR-RELATED"/>
    <property type="match status" value="1"/>
</dbReference>
<dbReference type="Proteomes" id="UP000215999">
    <property type="component" value="Unassembled WGS sequence"/>
</dbReference>
<dbReference type="InterPro" id="IPR047041">
    <property type="entry name" value="BipA_GTP-bd_dom"/>
</dbReference>
<comment type="function">
    <text evidence="4">A 50S ribosomal subunit assembly protein with GTPase activity, required for 50S subunit assembly at low temperatures, may also play a role in translation. Binds GTP and analogs. Binds the 70S ribosome between the 30S and 50S subunits, in a similar position as ribosome-bound EF-G; it contacts a number of ribosomal proteins, both rRNAs and the A-site tRNA.</text>
</comment>
<dbReference type="GO" id="GO:0009409">
    <property type="term" value="P:response to cold"/>
    <property type="evidence" value="ECO:0007669"/>
    <property type="project" value="UniProtKB-ARBA"/>
</dbReference>
<feature type="binding site" evidence="4">
    <location>
        <begin position="132"/>
        <end position="135"/>
    </location>
    <ligand>
        <name>GTP</name>
        <dbReference type="ChEBI" id="CHEBI:37565"/>
    </ligand>
</feature>